<evidence type="ECO:0000313" key="3">
    <source>
        <dbReference type="Proteomes" id="UP000060043"/>
    </source>
</evidence>
<reference evidence="3 4" key="1">
    <citation type="submission" date="2015-12" db="EMBL/GenBank/DDBJ databases">
        <title>A stable core within a dynamic pangenome in Sulfolobus acidocaldarius.</title>
        <authorList>
            <person name="Anderson R."/>
            <person name="Kouris A."/>
            <person name="Seward C."/>
            <person name="Campbell K."/>
            <person name="Whitaker R."/>
        </authorList>
    </citation>
    <scope>NUCLEOTIDE SEQUENCE [LARGE SCALE GENOMIC DNA]</scope>
    <source>
        <strain evidence="1 4">GG12-C01-09</strain>
        <strain evidence="2 3">NG05B_CO5_07</strain>
    </source>
</reference>
<evidence type="ECO:0000313" key="1">
    <source>
        <dbReference type="EMBL" id="ALU29285.1"/>
    </source>
</evidence>
<protein>
    <recommendedName>
        <fullName evidence="5">PIN domain-containing protein</fullName>
    </recommendedName>
</protein>
<dbReference type="EMBL" id="CP013694">
    <property type="protein sequence ID" value="ALU29285.1"/>
    <property type="molecule type" value="Genomic_DNA"/>
</dbReference>
<evidence type="ECO:0000313" key="2">
    <source>
        <dbReference type="EMBL" id="ALU32013.1"/>
    </source>
</evidence>
<sequence>MYKSHLENIVYMYVVISPSSFQKLEEILKSLGRENKLIITTLGVSFALRNHVNIDIALDNGAIVRSFSHKPPKIEGIPDYESEAIMVAVELNALLVTDNDDVKKKALDLGVRVMSSQELLSSS</sequence>
<dbReference type="Proteomes" id="UP000065473">
    <property type="component" value="Chromosome"/>
</dbReference>
<dbReference type="PaxDb" id="1435377-SUSAZ_01735"/>
<accession>A0A0U2NFM9</accession>
<gene>
    <name evidence="1" type="ORF">ATY89_04575</name>
    <name evidence="2" type="ORF">ATZ20_07600</name>
</gene>
<proteinExistence type="predicted"/>
<name>A0A0U2NFM9_9CREN</name>
<evidence type="ECO:0008006" key="5">
    <source>
        <dbReference type="Google" id="ProtNLM"/>
    </source>
</evidence>
<organism evidence="2 3">
    <name type="scientific">Sulfolobus acidocaldarius</name>
    <dbReference type="NCBI Taxonomy" id="2285"/>
    <lineage>
        <taxon>Archaea</taxon>
        <taxon>Thermoproteota</taxon>
        <taxon>Thermoprotei</taxon>
        <taxon>Sulfolobales</taxon>
        <taxon>Sulfolobaceae</taxon>
        <taxon>Sulfolobus</taxon>
    </lineage>
</organism>
<dbReference type="Proteomes" id="UP000060043">
    <property type="component" value="Chromosome"/>
</dbReference>
<dbReference type="OrthoDB" id="39195at2157"/>
<dbReference type="CDD" id="cd18716">
    <property type="entry name" value="PIN_SSO1118-like"/>
    <property type="match status" value="1"/>
</dbReference>
<evidence type="ECO:0000313" key="4">
    <source>
        <dbReference type="Proteomes" id="UP000065473"/>
    </source>
</evidence>
<dbReference type="Gene3D" id="3.40.50.1010">
    <property type="entry name" value="5'-nuclease"/>
    <property type="match status" value="1"/>
</dbReference>
<dbReference type="STRING" id="1435377.SUSAZ_01735"/>
<dbReference type="AlphaFoldDB" id="A0A0U2NFM9"/>
<dbReference type="EMBL" id="CP013695">
    <property type="protein sequence ID" value="ALU32013.1"/>
    <property type="molecule type" value="Genomic_DNA"/>
</dbReference>